<dbReference type="SUPFAM" id="SSF52518">
    <property type="entry name" value="Thiamin diphosphate-binding fold (THDP-binding)"/>
    <property type="match status" value="2"/>
</dbReference>
<dbReference type="RefSeq" id="WP_185059994.1">
    <property type="nucleotide sequence ID" value="NZ_BAABJP010000044.1"/>
</dbReference>
<evidence type="ECO:0000256" key="4">
    <source>
        <dbReference type="RuleBase" id="RU362132"/>
    </source>
</evidence>
<gene>
    <name evidence="8" type="ORF">GCM10023321_67930</name>
</gene>
<name>A0ABP9R1G5_9PSEU</name>
<evidence type="ECO:0000256" key="1">
    <source>
        <dbReference type="ARBA" id="ARBA00001964"/>
    </source>
</evidence>
<dbReference type="CDD" id="cd00568">
    <property type="entry name" value="TPP_enzymes"/>
    <property type="match status" value="1"/>
</dbReference>
<dbReference type="Gene3D" id="3.40.50.970">
    <property type="match status" value="2"/>
</dbReference>
<accession>A0ABP9R1G5</accession>
<evidence type="ECO:0000259" key="6">
    <source>
        <dbReference type="Pfam" id="PF02775"/>
    </source>
</evidence>
<protein>
    <submittedName>
        <fullName evidence="8">Thiamine pyrophosphate-binding protein</fullName>
    </submittedName>
</protein>
<keyword evidence="3 4" id="KW-0786">Thiamine pyrophosphate</keyword>
<evidence type="ECO:0000259" key="5">
    <source>
        <dbReference type="Pfam" id="PF00205"/>
    </source>
</evidence>
<dbReference type="InterPro" id="IPR012000">
    <property type="entry name" value="Thiamin_PyroP_enz_cen_dom"/>
</dbReference>
<dbReference type="InterPro" id="IPR045229">
    <property type="entry name" value="TPP_enz"/>
</dbReference>
<evidence type="ECO:0000259" key="7">
    <source>
        <dbReference type="Pfam" id="PF02776"/>
    </source>
</evidence>
<evidence type="ECO:0000256" key="2">
    <source>
        <dbReference type="ARBA" id="ARBA00007812"/>
    </source>
</evidence>
<dbReference type="InterPro" id="IPR012001">
    <property type="entry name" value="Thiamin_PyroP_enz_TPP-bd_dom"/>
</dbReference>
<proteinExistence type="inferred from homology"/>
<feature type="domain" description="Thiamine pyrophosphate enzyme central" evidence="5">
    <location>
        <begin position="210"/>
        <end position="338"/>
    </location>
</feature>
<dbReference type="InterPro" id="IPR011766">
    <property type="entry name" value="TPP_enzyme_TPP-bd"/>
</dbReference>
<dbReference type="SUPFAM" id="SSF52467">
    <property type="entry name" value="DHS-like NAD/FAD-binding domain"/>
    <property type="match status" value="1"/>
</dbReference>
<evidence type="ECO:0000256" key="3">
    <source>
        <dbReference type="ARBA" id="ARBA00023052"/>
    </source>
</evidence>
<organism evidence="8 9">
    <name type="scientific">Pseudonocardia eucalypti</name>
    <dbReference type="NCBI Taxonomy" id="648755"/>
    <lineage>
        <taxon>Bacteria</taxon>
        <taxon>Bacillati</taxon>
        <taxon>Actinomycetota</taxon>
        <taxon>Actinomycetes</taxon>
        <taxon>Pseudonocardiales</taxon>
        <taxon>Pseudonocardiaceae</taxon>
        <taxon>Pseudonocardia</taxon>
    </lineage>
</organism>
<dbReference type="Proteomes" id="UP001428817">
    <property type="component" value="Unassembled WGS sequence"/>
</dbReference>
<dbReference type="PANTHER" id="PTHR18968:SF166">
    <property type="entry name" value="2-HYDROXYACYL-COA LYASE 2"/>
    <property type="match status" value="1"/>
</dbReference>
<reference evidence="9" key="1">
    <citation type="journal article" date="2019" name="Int. J. Syst. Evol. Microbiol.">
        <title>The Global Catalogue of Microorganisms (GCM) 10K type strain sequencing project: providing services to taxonomists for standard genome sequencing and annotation.</title>
        <authorList>
            <consortium name="The Broad Institute Genomics Platform"/>
            <consortium name="The Broad Institute Genome Sequencing Center for Infectious Disease"/>
            <person name="Wu L."/>
            <person name="Ma J."/>
        </authorList>
    </citation>
    <scope>NUCLEOTIDE SEQUENCE [LARGE SCALE GENOMIC DNA]</scope>
    <source>
        <strain evidence="9">JCM 18303</strain>
    </source>
</reference>
<dbReference type="PANTHER" id="PTHR18968">
    <property type="entry name" value="THIAMINE PYROPHOSPHATE ENZYMES"/>
    <property type="match status" value="1"/>
</dbReference>
<comment type="similarity">
    <text evidence="2 4">Belongs to the TPP enzyme family.</text>
</comment>
<dbReference type="EMBL" id="BAABJP010000044">
    <property type="protein sequence ID" value="GAA5170569.1"/>
    <property type="molecule type" value="Genomic_DNA"/>
</dbReference>
<keyword evidence="9" id="KW-1185">Reference proteome</keyword>
<dbReference type="CDD" id="cd07035">
    <property type="entry name" value="TPP_PYR_POX_like"/>
    <property type="match status" value="1"/>
</dbReference>
<feature type="domain" description="Thiamine pyrophosphate enzyme TPP-binding" evidence="6">
    <location>
        <begin position="424"/>
        <end position="567"/>
    </location>
</feature>
<dbReference type="Pfam" id="PF02775">
    <property type="entry name" value="TPP_enzyme_C"/>
    <property type="match status" value="1"/>
</dbReference>
<sequence length="586" mass="60492">MRVAELVGRTLARLGAGPVFGVVGSGNLRVTNALRAHGVRFVATRHEAGAATMADACARMSGRVAVATTHQGCGLSNAVTGIGEAAKSRTPMLVLAADTAGSAVLSNFRIDQDALVRAVGAVPERVHSADTAVADTVRAYRTALQQRRTVVLNLPLDVQELDAPETDAPETDLPGADLPGADRLGADPPGVAPVVVAPASPIRPDPDAVTALAGMLARARRPVFVAGRGAREAAAPLRALAESTGALLATSAVAHGLFHDEPWSLGISGGFATPLAAELISDADLVVGWGCALNMWTMRHGRLINPAATVVQVDVEQAALGAHRPVHLGVLGDAGQTAADALAALRGHQGDAAGRAGAGEEGVAGEHRATGYRTPEIAGRIAAEGRWNQVAHTDLSTETAIDPRTLTARLDELLPADRLVAVDSGNFMGYPSAYLGVPDEFGFCFTQAFQSVGLGLATAIGAAVARPDRLTVAALGDGGFHMGVAELDTAVRLRLPMVVVVYNDAAYGAEVHHFVEDDLGTVKFPDTDIASVGRGFGCAGLTVRTLADLEEVGDWLAGPRDKPLVIDAKIADDGGSWWLAEAFRGH</sequence>
<comment type="cofactor">
    <cofactor evidence="1">
        <name>thiamine diphosphate</name>
        <dbReference type="ChEBI" id="CHEBI:58937"/>
    </cofactor>
</comment>
<dbReference type="Gene3D" id="3.40.50.1220">
    <property type="entry name" value="TPP-binding domain"/>
    <property type="match status" value="1"/>
</dbReference>
<dbReference type="Pfam" id="PF00205">
    <property type="entry name" value="TPP_enzyme_M"/>
    <property type="match status" value="1"/>
</dbReference>
<dbReference type="Pfam" id="PF02776">
    <property type="entry name" value="TPP_enzyme_N"/>
    <property type="match status" value="1"/>
</dbReference>
<dbReference type="InterPro" id="IPR029061">
    <property type="entry name" value="THDP-binding"/>
</dbReference>
<evidence type="ECO:0000313" key="8">
    <source>
        <dbReference type="EMBL" id="GAA5170569.1"/>
    </source>
</evidence>
<feature type="domain" description="Thiamine pyrophosphate enzyme N-terminal TPP-binding" evidence="7">
    <location>
        <begin position="1"/>
        <end position="100"/>
    </location>
</feature>
<dbReference type="InterPro" id="IPR029035">
    <property type="entry name" value="DHS-like_NAD/FAD-binding_dom"/>
</dbReference>
<comment type="caution">
    <text evidence="8">The sequence shown here is derived from an EMBL/GenBank/DDBJ whole genome shotgun (WGS) entry which is preliminary data.</text>
</comment>
<evidence type="ECO:0000313" key="9">
    <source>
        <dbReference type="Proteomes" id="UP001428817"/>
    </source>
</evidence>